<protein>
    <submittedName>
        <fullName evidence="2">Putative capsid protein</fullName>
    </submittedName>
</protein>
<sequence>MYGQLTPYNRLVGGKLWGRTAQRIVNTNPSVRLAKMVYKYGPGAARAAYKIGRAWRRSRNRRVVNPYKKKPKPVMYRRTDRSARNPSRKKGTDPGLPSASYPGGTLNLFTFPYPAYDNGTLSSDNLISRTRNTIKLKGIKICQRFTHTQNQGSEAYQGHLRVRWYLCQMKTGTAPGSSSSLNPHFFRTNHDGFNRNRDFQPNTGDLGDDYDFAKICAPVNPDESFRIITKREFSLIGRVDTTDQRSVPFQWTIDEWFPSGKRYTFDTTSSGAPNGEIFVVWWYYPSSSLLYDPSIANNNFVHVHRHDTLYWGESP</sequence>
<evidence type="ECO:0000256" key="1">
    <source>
        <dbReference type="SAM" id="MobiDB-lite"/>
    </source>
</evidence>
<dbReference type="EMBL" id="MW182751">
    <property type="protein sequence ID" value="QTE03358.1"/>
    <property type="molecule type" value="Genomic_DNA"/>
</dbReference>
<evidence type="ECO:0000313" key="2">
    <source>
        <dbReference type="EMBL" id="QTE03358.1"/>
    </source>
</evidence>
<organism evidence="2">
    <name type="scientific">Emberiza spodocephala CRESS-DNA-virus sp</name>
    <dbReference type="NCBI Taxonomy" id="2815033"/>
    <lineage>
        <taxon>Viruses</taxon>
        <taxon>Monodnaviria</taxon>
        <taxon>Shotokuvirae</taxon>
        <taxon>Cressdnaviricota</taxon>
    </lineage>
</organism>
<reference evidence="2" key="1">
    <citation type="submission" date="2020-10" db="EMBL/GenBank/DDBJ databases">
        <title>CRESS DNA virus dark matter in the feces of wild birds.</title>
        <authorList>
            <person name="Yang S."/>
            <person name="Zhang W."/>
        </authorList>
    </citation>
    <scope>NUCLEOTIDE SEQUENCE</scope>
    <source>
        <strain evidence="2">Bfb13usv3</strain>
    </source>
</reference>
<accession>A0A8A4XC39</accession>
<feature type="region of interest" description="Disordered" evidence="1">
    <location>
        <begin position="68"/>
        <end position="101"/>
    </location>
</feature>
<name>A0A8A4XC39_9VIRU</name>
<proteinExistence type="predicted"/>